<organism evidence="5 6">
    <name type="scientific">Fusarium oligoseptatum</name>
    <dbReference type="NCBI Taxonomy" id="2604345"/>
    <lineage>
        <taxon>Eukaryota</taxon>
        <taxon>Fungi</taxon>
        <taxon>Dikarya</taxon>
        <taxon>Ascomycota</taxon>
        <taxon>Pezizomycotina</taxon>
        <taxon>Sordariomycetes</taxon>
        <taxon>Hypocreomycetidae</taxon>
        <taxon>Hypocreales</taxon>
        <taxon>Nectriaceae</taxon>
        <taxon>Fusarium</taxon>
        <taxon>Fusarium solani species complex</taxon>
    </lineage>
</organism>
<keyword evidence="4" id="KW-0704">Schiff base</keyword>
<dbReference type="EC" id="4.2.1.10" evidence="2"/>
<dbReference type="Gene3D" id="3.20.20.70">
    <property type="entry name" value="Aldolase class I"/>
    <property type="match status" value="1"/>
</dbReference>
<comment type="catalytic activity">
    <reaction evidence="1">
        <text>3-dehydroquinate = 3-dehydroshikimate + H2O</text>
        <dbReference type="Rhea" id="RHEA:21096"/>
        <dbReference type="ChEBI" id="CHEBI:15377"/>
        <dbReference type="ChEBI" id="CHEBI:16630"/>
        <dbReference type="ChEBI" id="CHEBI:32364"/>
        <dbReference type="EC" id="4.2.1.10"/>
    </reaction>
</comment>
<dbReference type="Pfam" id="PF01487">
    <property type="entry name" value="DHquinase_I"/>
    <property type="match status" value="1"/>
</dbReference>
<proteinExistence type="predicted"/>
<evidence type="ECO:0000313" key="5">
    <source>
        <dbReference type="EMBL" id="RSL93658.1"/>
    </source>
</evidence>
<evidence type="ECO:0000256" key="2">
    <source>
        <dbReference type="ARBA" id="ARBA00012060"/>
    </source>
</evidence>
<dbReference type="InterPro" id="IPR013785">
    <property type="entry name" value="Aldolase_TIM"/>
</dbReference>
<dbReference type="GO" id="GO:0046279">
    <property type="term" value="P:3,4-dihydroxybenzoate biosynthetic process"/>
    <property type="evidence" value="ECO:0007669"/>
    <property type="project" value="UniProtKB-ARBA"/>
</dbReference>
<dbReference type="AlphaFoldDB" id="A0A428SV56"/>
<gene>
    <name evidence="5" type="ORF">CEP52_013112</name>
</gene>
<evidence type="ECO:0000256" key="1">
    <source>
        <dbReference type="ARBA" id="ARBA00001864"/>
    </source>
</evidence>
<dbReference type="STRING" id="1325735.A0A428SV56"/>
<protein>
    <recommendedName>
        <fullName evidence="2">3-dehydroquinate dehydratase</fullName>
        <ecNumber evidence="2">4.2.1.10</ecNumber>
    </recommendedName>
</protein>
<evidence type="ECO:0000256" key="4">
    <source>
        <dbReference type="ARBA" id="ARBA00023270"/>
    </source>
</evidence>
<sequence>MVCLILVHDASFGYVVDLAASITGYRVQTADNPIHEERGGPTIFAIQRERLVRPGESPPLLRVPGLLSLTINLASLDSAIRTESNLHVKYDHEYLFWPTRFSCKGFSRFLALVTGQSDPLARINTKQRSAYIGLTYPDIRVSLSNMSIVSVGADALELRVDLLRDEDQPRDIPSRAYVAEQLVALRSQSELPIIFTIRLEPSGGCWPLEKKDLAIEYLRYGLLWGVDFIDVEDLLDNDLRNSMVSGKGHTKVIASHHDFSGNLDWLSPDADQVYKTCASYGDVVLIAGISTDLSDASKIRQFRDKINSLDDNKPLVAFNTGTSGKLSRILNPFLQATTHHLLPSSSARDQLSLIESNGVLSVLGELAPKTVYFFQGQDSDASLINKCFNELNLPHRVAVVGQNSEMFTQSLLEEPGTSSVVFGQHSDFSHLVEKSHDVADRDLMDTVVVRDGQMIGYNCLALGIKAVLLQENTQSSFVDQEVLVISQSWDEARTTISVLQSLNCGKVWTLGFTTGSEMSDRFASLNMKVLHGCFNPAGIFCISPSHDRNILASLITMVAERQNKRRIIYLDTQVSPKNPAMTAAKASGWRIITQEQISAAVVVERLRVSVDQSVPYSFVQMVKRQQLS</sequence>
<dbReference type="Proteomes" id="UP000287144">
    <property type="component" value="Unassembled WGS sequence"/>
</dbReference>
<keyword evidence="6" id="KW-1185">Reference proteome</keyword>
<dbReference type="PANTHER" id="PTHR43699:SF1">
    <property type="entry name" value="3-DEHYDROQUINATE DEHYDRATASE"/>
    <property type="match status" value="1"/>
</dbReference>
<dbReference type="InterPro" id="IPR050146">
    <property type="entry name" value="Type-I_3-dehydroquinase"/>
</dbReference>
<name>A0A428SV56_9HYPO</name>
<dbReference type="GO" id="GO:0003855">
    <property type="term" value="F:3-dehydroquinate dehydratase activity"/>
    <property type="evidence" value="ECO:0007669"/>
    <property type="project" value="UniProtKB-EC"/>
</dbReference>
<reference evidence="5 6" key="1">
    <citation type="submission" date="2017-06" db="EMBL/GenBank/DDBJ databases">
        <title>Comparative genomic analysis of Ambrosia Fusariam Clade fungi.</title>
        <authorList>
            <person name="Stajich J.E."/>
            <person name="Carrillo J."/>
            <person name="Kijimoto T."/>
            <person name="Eskalen A."/>
            <person name="O'Donnell K."/>
            <person name="Kasson M."/>
        </authorList>
    </citation>
    <scope>NUCLEOTIDE SEQUENCE [LARGE SCALE GENOMIC DNA]</scope>
    <source>
        <strain evidence="5 6">NRRL62579</strain>
    </source>
</reference>
<comment type="caution">
    <text evidence="5">The sequence shown here is derived from an EMBL/GenBank/DDBJ whole genome shotgun (WGS) entry which is preliminary data.</text>
</comment>
<evidence type="ECO:0000313" key="6">
    <source>
        <dbReference type="Proteomes" id="UP000287144"/>
    </source>
</evidence>
<evidence type="ECO:0000256" key="3">
    <source>
        <dbReference type="ARBA" id="ARBA00023239"/>
    </source>
</evidence>
<dbReference type="EMBL" id="NKCK01000181">
    <property type="protein sequence ID" value="RSL93658.1"/>
    <property type="molecule type" value="Genomic_DNA"/>
</dbReference>
<accession>A0A428SV56</accession>
<dbReference type="SUPFAM" id="SSF51569">
    <property type="entry name" value="Aldolase"/>
    <property type="match status" value="1"/>
</dbReference>
<dbReference type="PANTHER" id="PTHR43699">
    <property type="entry name" value="3-DEHYDROQUINATE DEHYDRATASE"/>
    <property type="match status" value="1"/>
</dbReference>
<dbReference type="CDD" id="cd00502">
    <property type="entry name" value="DHQase_I"/>
    <property type="match status" value="1"/>
</dbReference>
<dbReference type="InterPro" id="IPR001381">
    <property type="entry name" value="DHquinase_I"/>
</dbReference>
<keyword evidence="3" id="KW-0456">Lyase</keyword>